<dbReference type="RefSeq" id="WP_123913797.1">
    <property type="nucleotide sequence ID" value="NZ_RKRA01000001.1"/>
</dbReference>
<feature type="domain" description="DUF8094" evidence="2">
    <location>
        <begin position="64"/>
        <end position="315"/>
    </location>
</feature>
<evidence type="ECO:0000313" key="4">
    <source>
        <dbReference type="Proteomes" id="UP000280726"/>
    </source>
</evidence>
<evidence type="ECO:0000259" key="2">
    <source>
        <dbReference type="Pfam" id="PF26366"/>
    </source>
</evidence>
<protein>
    <recommendedName>
        <fullName evidence="2">DUF8094 domain-containing protein</fullName>
    </recommendedName>
</protein>
<sequence length="345" mass="35118">MRRITHRRAVAGGAVVVALLAGCSPAELPQPDPDPVAETPAPVLDASRTERILQEIADDIAAGDEAQDVEAMSSRVIGPARDIRQAEYRLAEATDGDAAAGPLTTEPQVEAVAATAEFPRTAMVITQVPEGANLPLLMALTQGSARQQFALWGWVELFPGTETPALVHPDTGSAQVPNDATGLAAAPAEVVDRYAEALTDPEGEAADLFAEDPFATSVREGVTGLDDAVEAGGEATLGAEAGDDGPVALATADGGAIVMGEITTATTIRKTVAGATVTAGGALGRLLGEDAEVRGTVTGTSLVLLAFYVPPADAEDQTIRALGANTVLSEVTRDDAAAPAEEPEG</sequence>
<feature type="chain" id="PRO_5018295350" description="DUF8094 domain-containing protein" evidence="1">
    <location>
        <begin position="27"/>
        <end position="345"/>
    </location>
</feature>
<feature type="signal peptide" evidence="1">
    <location>
        <begin position="1"/>
        <end position="26"/>
    </location>
</feature>
<keyword evidence="1" id="KW-0732">Signal</keyword>
<evidence type="ECO:0000256" key="1">
    <source>
        <dbReference type="SAM" id="SignalP"/>
    </source>
</evidence>
<accession>A0A3N4YZB2</accession>
<dbReference type="PROSITE" id="PS51257">
    <property type="entry name" value="PROKAR_LIPOPROTEIN"/>
    <property type="match status" value="1"/>
</dbReference>
<dbReference type="InterPro" id="IPR058407">
    <property type="entry name" value="DUF8094"/>
</dbReference>
<gene>
    <name evidence="3" type="ORF">EDD32_0185</name>
</gene>
<dbReference type="Pfam" id="PF26366">
    <property type="entry name" value="DUF8094"/>
    <property type="match status" value="1"/>
</dbReference>
<reference evidence="3 4" key="1">
    <citation type="submission" date="2018-11" db="EMBL/GenBank/DDBJ databases">
        <title>Sequencing the genomes of 1000 actinobacteria strains.</title>
        <authorList>
            <person name="Klenk H.-P."/>
        </authorList>
    </citation>
    <scope>NUCLEOTIDE SEQUENCE [LARGE SCALE GENOMIC DNA]</scope>
    <source>
        <strain evidence="3 4">DSM 14418</strain>
    </source>
</reference>
<dbReference type="OrthoDB" id="3266092at2"/>
<name>A0A3N4YZB2_9MICO</name>
<dbReference type="AlphaFoldDB" id="A0A3N4YZB2"/>
<keyword evidence="4" id="KW-1185">Reference proteome</keyword>
<dbReference type="Proteomes" id="UP000280726">
    <property type="component" value="Unassembled WGS sequence"/>
</dbReference>
<proteinExistence type="predicted"/>
<dbReference type="EMBL" id="RKRA01000001">
    <property type="protein sequence ID" value="RPF25773.1"/>
    <property type="molecule type" value="Genomic_DNA"/>
</dbReference>
<evidence type="ECO:0000313" key="3">
    <source>
        <dbReference type="EMBL" id="RPF25773.1"/>
    </source>
</evidence>
<organism evidence="3 4">
    <name type="scientific">Georgenia muralis</name>
    <dbReference type="NCBI Taxonomy" id="154117"/>
    <lineage>
        <taxon>Bacteria</taxon>
        <taxon>Bacillati</taxon>
        <taxon>Actinomycetota</taxon>
        <taxon>Actinomycetes</taxon>
        <taxon>Micrococcales</taxon>
        <taxon>Bogoriellaceae</taxon>
        <taxon>Georgenia</taxon>
    </lineage>
</organism>
<comment type="caution">
    <text evidence="3">The sequence shown here is derived from an EMBL/GenBank/DDBJ whole genome shotgun (WGS) entry which is preliminary data.</text>
</comment>